<organism evidence="2 3">
    <name type="scientific">Linnemannia hyalina</name>
    <dbReference type="NCBI Taxonomy" id="64524"/>
    <lineage>
        <taxon>Eukaryota</taxon>
        <taxon>Fungi</taxon>
        <taxon>Fungi incertae sedis</taxon>
        <taxon>Mucoromycota</taxon>
        <taxon>Mortierellomycotina</taxon>
        <taxon>Mortierellomycetes</taxon>
        <taxon>Mortierellales</taxon>
        <taxon>Mortierellaceae</taxon>
        <taxon>Linnemannia</taxon>
    </lineage>
</organism>
<dbReference type="EMBL" id="JAHRHY010000003">
    <property type="protein sequence ID" value="KAG9071124.1"/>
    <property type="molecule type" value="Genomic_DNA"/>
</dbReference>
<sequence>MRPDPHKQAASRKYHNKVKSRGGSAAGTTGVGESTSTPASRGGRGGGQGAGAGSNRGSRGGGRGGRGGYRGRSNDDEDEGEGEPDEDGEYGSSPRKNYARRKITSNADRYAERDVEVNEEEELEQGIDRQTIAFREMLKDSDQKKTFDPAAYFRFKSEKAVETQDALEDSQQARKLLEVRLNDIEAALMTLSIKDRLCLRNSDVKALDRDIVGKVSLTTGKPIVPKLVRGQVAADTLIKPSASAGAASTTTMSAQYSKAVSGSSDASKQDSIDDDLDELLDITKSYGRARPAPTPSSDAVTLSAMVKPTTPTAANASRTKFSLQPLSKGGAKATTNDKTSPPARKVLPPLKKGAPSSGPAEKKDEAWLDSVLGI</sequence>
<reference evidence="2" key="1">
    <citation type="submission" date="2021-06" db="EMBL/GenBank/DDBJ databases">
        <title>Genome Sequence of Mortierella hyaline Strain SCG-10, a Cold-Adapted, Nitrate-Reducing Fungus Isolated from Soil in Minnesota, USA.</title>
        <authorList>
            <person name="Aldossari N."/>
        </authorList>
    </citation>
    <scope>NUCLEOTIDE SEQUENCE</scope>
    <source>
        <strain evidence="2">SCG-10</strain>
    </source>
</reference>
<accession>A0A9P8BW30</accession>
<gene>
    <name evidence="2" type="ORF">KI688_008667</name>
</gene>
<feature type="region of interest" description="Disordered" evidence="1">
    <location>
        <begin position="1"/>
        <end position="124"/>
    </location>
</feature>
<dbReference type="OrthoDB" id="5596566at2759"/>
<dbReference type="PANTHER" id="PTHR16524">
    <property type="entry name" value="CELL DEATH REGULATOR AVEN"/>
    <property type="match status" value="1"/>
</dbReference>
<feature type="compositionally biased region" description="Gly residues" evidence="1">
    <location>
        <begin position="42"/>
        <end position="70"/>
    </location>
</feature>
<dbReference type="Proteomes" id="UP000707451">
    <property type="component" value="Unassembled WGS sequence"/>
</dbReference>
<dbReference type="AlphaFoldDB" id="A0A9P8BW30"/>
<feature type="compositionally biased region" description="Basic residues" evidence="1">
    <location>
        <begin position="9"/>
        <end position="20"/>
    </location>
</feature>
<evidence type="ECO:0000313" key="3">
    <source>
        <dbReference type="Proteomes" id="UP000707451"/>
    </source>
</evidence>
<comment type="caution">
    <text evidence="2">The sequence shown here is derived from an EMBL/GenBank/DDBJ whole genome shotgun (WGS) entry which is preliminary data.</text>
</comment>
<proteinExistence type="predicted"/>
<evidence type="ECO:0000313" key="2">
    <source>
        <dbReference type="EMBL" id="KAG9071124.1"/>
    </source>
</evidence>
<name>A0A9P8BW30_9FUNG</name>
<protein>
    <submittedName>
        <fullName evidence="2">Uncharacterized protein</fullName>
    </submittedName>
</protein>
<dbReference type="InterPro" id="IPR026187">
    <property type="entry name" value="Aven"/>
</dbReference>
<keyword evidence="3" id="KW-1185">Reference proteome</keyword>
<feature type="compositionally biased region" description="Acidic residues" evidence="1">
    <location>
        <begin position="75"/>
        <end position="89"/>
    </location>
</feature>
<feature type="region of interest" description="Disordered" evidence="1">
    <location>
        <begin position="310"/>
        <end position="374"/>
    </location>
</feature>
<dbReference type="PANTHER" id="PTHR16524:SF2">
    <property type="entry name" value="CELL DEATH REGULATOR AVEN"/>
    <property type="match status" value="1"/>
</dbReference>
<dbReference type="GO" id="GO:0010972">
    <property type="term" value="P:negative regulation of G2/M transition of mitotic cell cycle"/>
    <property type="evidence" value="ECO:0007669"/>
    <property type="project" value="TreeGrafter"/>
</dbReference>
<feature type="compositionally biased region" description="Polar residues" evidence="1">
    <location>
        <begin position="310"/>
        <end position="325"/>
    </location>
</feature>
<evidence type="ECO:0000256" key="1">
    <source>
        <dbReference type="SAM" id="MobiDB-lite"/>
    </source>
</evidence>